<keyword evidence="1" id="KW-0378">Hydrolase</keyword>
<dbReference type="EMBL" id="PYMH01000002">
    <property type="protein sequence ID" value="PSU34875.1"/>
    <property type="molecule type" value="Genomic_DNA"/>
</dbReference>
<dbReference type="PANTHER" id="PTHR38088">
    <property type="entry name" value="UCP029143 FAMILY PROTEIN"/>
    <property type="match status" value="1"/>
</dbReference>
<dbReference type="InterPro" id="IPR007374">
    <property type="entry name" value="ASCH_domain"/>
</dbReference>
<sequence length="105" mass="12082">MATKEMLFLACFESDVLAEKKTITIRDESDSHYDVGSRVNAVIYQEGRQFGRLDIVGVEPVLFDELNETHAVQENMSLERLREVLEDIYPGTKQLYVVSFRLVPK</sequence>
<dbReference type="SMART" id="SM01022">
    <property type="entry name" value="ASCH"/>
    <property type="match status" value="1"/>
</dbReference>
<evidence type="ECO:0000313" key="3">
    <source>
        <dbReference type="EMBL" id="PSU34875.1"/>
    </source>
</evidence>
<dbReference type="CDD" id="cd06552">
    <property type="entry name" value="ASCH_yqfb_like"/>
    <property type="match status" value="1"/>
</dbReference>
<protein>
    <submittedName>
        <fullName evidence="3">ASCH domain-containing protein</fullName>
    </submittedName>
</protein>
<dbReference type="Proteomes" id="UP000241222">
    <property type="component" value="Unassembled WGS sequence"/>
</dbReference>
<comment type="caution">
    <text evidence="3">The sequence shown here is derived from an EMBL/GenBank/DDBJ whole genome shotgun (WGS) entry which is preliminary data.</text>
</comment>
<dbReference type="AlphaFoldDB" id="A0A2T3J1B3"/>
<feature type="domain" description="ASCH" evidence="2">
    <location>
        <begin position="6"/>
        <end position="104"/>
    </location>
</feature>
<dbReference type="Gene3D" id="2.30.130.30">
    <property type="entry name" value="Hypothetical protein"/>
    <property type="match status" value="1"/>
</dbReference>
<dbReference type="GO" id="GO:0005829">
    <property type="term" value="C:cytosol"/>
    <property type="evidence" value="ECO:0007669"/>
    <property type="project" value="TreeGrafter"/>
</dbReference>
<reference evidence="3 4" key="1">
    <citation type="submission" date="2018-03" db="EMBL/GenBank/DDBJ databases">
        <title>Whole genome sequencing of Histamine producing bacteria.</title>
        <authorList>
            <person name="Butler K."/>
        </authorList>
    </citation>
    <scope>NUCLEOTIDE SEQUENCE [LARGE SCALE GENOMIC DNA]</scope>
    <source>
        <strain evidence="3 4">JCM 13586</strain>
    </source>
</reference>
<dbReference type="PANTHER" id="PTHR38088:SF2">
    <property type="entry name" value="UCP029143 FAMILY PROTEIN"/>
    <property type="match status" value="1"/>
</dbReference>
<evidence type="ECO:0000313" key="4">
    <source>
        <dbReference type="Proteomes" id="UP000241222"/>
    </source>
</evidence>
<dbReference type="OrthoDB" id="8590202at2"/>
<dbReference type="GO" id="GO:0016787">
    <property type="term" value="F:hydrolase activity"/>
    <property type="evidence" value="ECO:0007669"/>
    <property type="project" value="UniProtKB-KW"/>
</dbReference>
<organism evidence="3 4">
    <name type="scientific">Photobacterium lutimaris</name>
    <dbReference type="NCBI Taxonomy" id="388278"/>
    <lineage>
        <taxon>Bacteria</taxon>
        <taxon>Pseudomonadati</taxon>
        <taxon>Pseudomonadota</taxon>
        <taxon>Gammaproteobacteria</taxon>
        <taxon>Vibrionales</taxon>
        <taxon>Vibrionaceae</taxon>
        <taxon>Photobacterium</taxon>
    </lineage>
</organism>
<keyword evidence="4" id="KW-1185">Reference proteome</keyword>
<accession>A0A2T3J1B3</accession>
<name>A0A2T3J1B3_9GAMM</name>
<dbReference type="SUPFAM" id="SSF88697">
    <property type="entry name" value="PUA domain-like"/>
    <property type="match status" value="1"/>
</dbReference>
<evidence type="ECO:0000259" key="2">
    <source>
        <dbReference type="SMART" id="SM01022"/>
    </source>
</evidence>
<proteinExistence type="predicted"/>
<gene>
    <name evidence="3" type="ORF">C9I99_07275</name>
</gene>
<dbReference type="NCBIfam" id="NF003443">
    <property type="entry name" value="PRK04980.1"/>
    <property type="match status" value="1"/>
</dbReference>
<dbReference type="InterPro" id="IPR015947">
    <property type="entry name" value="PUA-like_sf"/>
</dbReference>
<dbReference type="InterPro" id="IPR008314">
    <property type="entry name" value="AC4CH"/>
</dbReference>
<dbReference type="Pfam" id="PF04266">
    <property type="entry name" value="ASCH"/>
    <property type="match status" value="1"/>
</dbReference>
<evidence type="ECO:0000256" key="1">
    <source>
        <dbReference type="ARBA" id="ARBA00022801"/>
    </source>
</evidence>